<evidence type="ECO:0000313" key="3">
    <source>
        <dbReference type="Proteomes" id="UP000256488"/>
    </source>
</evidence>
<organism evidence="2 3">
    <name type="scientific">Virgibacillus dokdonensis</name>
    <dbReference type="NCBI Taxonomy" id="302167"/>
    <lineage>
        <taxon>Bacteria</taxon>
        <taxon>Bacillati</taxon>
        <taxon>Bacillota</taxon>
        <taxon>Bacilli</taxon>
        <taxon>Bacillales</taxon>
        <taxon>Bacillaceae</taxon>
        <taxon>Virgibacillus</taxon>
    </lineage>
</organism>
<dbReference type="PANTHER" id="PTHR43745">
    <property type="entry name" value="NITROREDUCTASE MJ1384-RELATED"/>
    <property type="match status" value="1"/>
</dbReference>
<name>A0A3E0WHQ7_9BACI</name>
<gene>
    <name evidence="2" type="ORF">CAI16_19310</name>
</gene>
<sequence>MLVSLEEKLITHSGVRIFFKNNNWEIVNLFNKSVLRVDYKVCIVLITFMNGHSIESSYREINNYFKLDRSDFNELVKTLKDKELIVDENNDSHIWTKEIINSWDHYGWRKAADFHLLTYDYPFLDYRDGGRESDIDIMKSYSDMEPDKNRGKKYPANKIQREIKTPKPVDILKELNISFDLNKAHSLSGLDPEKVSKLMSLCFGVLRRRKVSNSEKREDLVRKISPSGGSRHPSEGYLFNTSIDSLDKGIYHFSSISSTLDYIGDLPDEKTLSNLFPGPSRANFKTEAFIVITSLFERNMYRYREPRTFRTIYMDIGHIVENIHQICKHMGINSFQHQGIDDAKVEQLLDVNYLEEGAIIGIAIGGNNE</sequence>
<dbReference type="Gene3D" id="3.40.109.10">
    <property type="entry name" value="NADH Oxidase"/>
    <property type="match status" value="1"/>
</dbReference>
<feature type="domain" description="Nitroreductase" evidence="1">
    <location>
        <begin position="225"/>
        <end position="365"/>
    </location>
</feature>
<dbReference type="SUPFAM" id="SSF55469">
    <property type="entry name" value="FMN-dependent nitroreductase-like"/>
    <property type="match status" value="1"/>
</dbReference>
<protein>
    <recommendedName>
        <fullName evidence="1">Nitroreductase domain-containing protein</fullName>
    </recommendedName>
</protein>
<comment type="caution">
    <text evidence="2">The sequence shown here is derived from an EMBL/GenBank/DDBJ whole genome shotgun (WGS) entry which is preliminary data.</text>
</comment>
<dbReference type="Pfam" id="PF00881">
    <property type="entry name" value="Nitroreductase"/>
    <property type="match status" value="1"/>
</dbReference>
<dbReference type="RefSeq" id="WP_116279693.1">
    <property type="nucleotide sequence ID" value="NZ_NFZX01000086.1"/>
</dbReference>
<dbReference type="InterPro" id="IPR000415">
    <property type="entry name" value="Nitroreductase-like"/>
</dbReference>
<dbReference type="EMBL" id="NFZX01000086">
    <property type="protein sequence ID" value="RFA31979.1"/>
    <property type="molecule type" value="Genomic_DNA"/>
</dbReference>
<dbReference type="InterPro" id="IPR029479">
    <property type="entry name" value="Nitroreductase"/>
</dbReference>
<accession>A0A3E0WHQ7</accession>
<dbReference type="NCBIfam" id="TIGR03605">
    <property type="entry name" value="antibiot_sagB"/>
    <property type="match status" value="1"/>
</dbReference>
<dbReference type="InterPro" id="IPR052544">
    <property type="entry name" value="Bacteriocin_Proc_Enz"/>
</dbReference>
<dbReference type="InterPro" id="IPR020051">
    <property type="entry name" value="SagB-type_dehydrogenase"/>
</dbReference>
<dbReference type="Proteomes" id="UP000256488">
    <property type="component" value="Unassembled WGS sequence"/>
</dbReference>
<dbReference type="GO" id="GO:0016491">
    <property type="term" value="F:oxidoreductase activity"/>
    <property type="evidence" value="ECO:0007669"/>
    <property type="project" value="InterPro"/>
</dbReference>
<dbReference type="CDD" id="cd02142">
    <property type="entry name" value="McbC_SagB-like_oxidoreductase"/>
    <property type="match status" value="1"/>
</dbReference>
<proteinExistence type="predicted"/>
<dbReference type="PANTHER" id="PTHR43745:SF2">
    <property type="entry name" value="NITROREDUCTASE MJ1384-RELATED"/>
    <property type="match status" value="1"/>
</dbReference>
<evidence type="ECO:0000313" key="2">
    <source>
        <dbReference type="EMBL" id="RFA31979.1"/>
    </source>
</evidence>
<evidence type="ECO:0000259" key="1">
    <source>
        <dbReference type="Pfam" id="PF00881"/>
    </source>
</evidence>
<reference evidence="2 3" key="1">
    <citation type="submission" date="2017-05" db="EMBL/GenBank/DDBJ databases">
        <title>Virgibacillus sp. AK90 isolated from a saltern of Kakinada, India.</title>
        <authorList>
            <person name="Gupta V."/>
            <person name="Sidhu C."/>
            <person name="Korpole S."/>
            <person name="Pinnaka A.K."/>
        </authorList>
    </citation>
    <scope>NUCLEOTIDE SEQUENCE [LARGE SCALE GENOMIC DNA]</scope>
    <source>
        <strain evidence="2 3">AK90</strain>
    </source>
</reference>
<dbReference type="AlphaFoldDB" id="A0A3E0WHQ7"/>